<keyword evidence="2" id="KW-1185">Reference proteome</keyword>
<dbReference type="AlphaFoldDB" id="A0AAF0PRX9"/>
<name>A0AAF0PRX9_SOLVR</name>
<dbReference type="Proteomes" id="UP001234989">
    <property type="component" value="Chromosome 1"/>
</dbReference>
<accession>A0AAF0PRX9</accession>
<sequence length="70" mass="8027">EQSASHRTIPRGSAISPKVTELEIVESHKLKGDEPNQRADRRVYRRSRLTMLSGPAQHKFLKTINTYLIL</sequence>
<proteinExistence type="predicted"/>
<evidence type="ECO:0000313" key="2">
    <source>
        <dbReference type="Proteomes" id="UP001234989"/>
    </source>
</evidence>
<evidence type="ECO:0000313" key="1">
    <source>
        <dbReference type="EMBL" id="WMV09542.1"/>
    </source>
</evidence>
<protein>
    <submittedName>
        <fullName evidence="1">Uncharacterized protein</fullName>
    </submittedName>
</protein>
<reference evidence="1" key="1">
    <citation type="submission" date="2023-08" db="EMBL/GenBank/DDBJ databases">
        <title>A de novo genome assembly of Solanum verrucosum Schlechtendal, a Mexican diploid species geographically isolated from the other diploid A-genome species in potato relatives.</title>
        <authorList>
            <person name="Hosaka K."/>
        </authorList>
    </citation>
    <scope>NUCLEOTIDE SEQUENCE</scope>
    <source>
        <tissue evidence="1">Young leaves</tissue>
    </source>
</reference>
<feature type="non-terminal residue" evidence="1">
    <location>
        <position position="1"/>
    </location>
</feature>
<dbReference type="EMBL" id="CP133612">
    <property type="protein sequence ID" value="WMV09542.1"/>
    <property type="molecule type" value="Genomic_DNA"/>
</dbReference>
<organism evidence="1 2">
    <name type="scientific">Solanum verrucosum</name>
    <dbReference type="NCBI Taxonomy" id="315347"/>
    <lineage>
        <taxon>Eukaryota</taxon>
        <taxon>Viridiplantae</taxon>
        <taxon>Streptophyta</taxon>
        <taxon>Embryophyta</taxon>
        <taxon>Tracheophyta</taxon>
        <taxon>Spermatophyta</taxon>
        <taxon>Magnoliopsida</taxon>
        <taxon>eudicotyledons</taxon>
        <taxon>Gunneridae</taxon>
        <taxon>Pentapetalae</taxon>
        <taxon>asterids</taxon>
        <taxon>lamiids</taxon>
        <taxon>Solanales</taxon>
        <taxon>Solanaceae</taxon>
        <taxon>Solanoideae</taxon>
        <taxon>Solaneae</taxon>
        <taxon>Solanum</taxon>
    </lineage>
</organism>
<gene>
    <name evidence="1" type="ORF">MTR67_002927</name>
</gene>